<evidence type="ECO:0000313" key="3">
    <source>
        <dbReference type="EMBL" id="RHW29968.1"/>
    </source>
</evidence>
<name>A0A417YB87_9BACI</name>
<protein>
    <submittedName>
        <fullName evidence="3">Uncharacterized protein</fullName>
    </submittedName>
</protein>
<feature type="coiled-coil region" evidence="1">
    <location>
        <begin position="170"/>
        <end position="261"/>
    </location>
</feature>
<keyword evidence="1" id="KW-0175">Coiled coil</keyword>
<dbReference type="Proteomes" id="UP000285456">
    <property type="component" value="Unassembled WGS sequence"/>
</dbReference>
<sequence>MTGKDVWRWILTKFDNDVILQIHKKKKVVCNGFRTNTIQDISANRNRLITNLLNKSNYKKLVLWAAENPPPEFKKLTLVDKEMNELVDIAAEGGVPDVLIKLFCESQERKAIQFFAFLQDEHSSLLEFPNQSIRVDEKVEPQLIEKKHEEKEVDEKSQEPGQPKGDGKKVQKLAKKLENLTEVLKKRDENYKTKMEDLEKSHRQTIQKLDEKNNLYGTLLKEKEALEKRYREEKNKWELERKQFEETIAHFQKEVTQLKATIHNELEVNVLNDDEINKYQIMVIGKPAFMTHFQSETINFTFIEGNDVHDFSFTEDFDEYWVLSYELSNPEQFLLKYNDSYTNLNPEKVYICKDFNVVKRQIKKYNRLEERVF</sequence>
<evidence type="ECO:0000313" key="4">
    <source>
        <dbReference type="Proteomes" id="UP000285456"/>
    </source>
</evidence>
<comment type="caution">
    <text evidence="3">The sequence shown here is derived from an EMBL/GenBank/DDBJ whole genome shotgun (WGS) entry which is preliminary data.</text>
</comment>
<dbReference type="OrthoDB" id="2842763at2"/>
<dbReference type="RefSeq" id="WP_118890179.1">
    <property type="nucleotide sequence ID" value="NZ_PHUT01000014.1"/>
</dbReference>
<feature type="region of interest" description="Disordered" evidence="2">
    <location>
        <begin position="147"/>
        <end position="170"/>
    </location>
</feature>
<accession>A0A417YB87</accession>
<evidence type="ECO:0000256" key="1">
    <source>
        <dbReference type="SAM" id="Coils"/>
    </source>
</evidence>
<proteinExistence type="predicted"/>
<organism evidence="3 4">
    <name type="scientific">Oceanobacillus profundus</name>
    <dbReference type="NCBI Taxonomy" id="372463"/>
    <lineage>
        <taxon>Bacteria</taxon>
        <taxon>Bacillati</taxon>
        <taxon>Bacillota</taxon>
        <taxon>Bacilli</taxon>
        <taxon>Bacillales</taxon>
        <taxon>Bacillaceae</taxon>
        <taxon>Oceanobacillus</taxon>
    </lineage>
</organism>
<keyword evidence="4" id="KW-1185">Reference proteome</keyword>
<dbReference type="AlphaFoldDB" id="A0A417YB87"/>
<reference evidence="3 4" key="1">
    <citation type="journal article" date="2007" name="Int. J. Syst. Evol. Microbiol.">
        <title>Oceanobacillus profundus sp. nov., isolated from a deep-sea sediment core.</title>
        <authorList>
            <person name="Kim Y.G."/>
            <person name="Choi D.H."/>
            <person name="Hyun S."/>
            <person name="Cho B.C."/>
        </authorList>
    </citation>
    <scope>NUCLEOTIDE SEQUENCE [LARGE SCALE GENOMIC DNA]</scope>
    <source>
        <strain evidence="3 4">DSM 18246</strain>
    </source>
</reference>
<gene>
    <name evidence="3" type="ORF">D1B32_19115</name>
</gene>
<evidence type="ECO:0000256" key="2">
    <source>
        <dbReference type="SAM" id="MobiDB-lite"/>
    </source>
</evidence>
<dbReference type="EMBL" id="QWEH01000017">
    <property type="protein sequence ID" value="RHW29968.1"/>
    <property type="molecule type" value="Genomic_DNA"/>
</dbReference>
<feature type="compositionally biased region" description="Basic and acidic residues" evidence="2">
    <location>
        <begin position="147"/>
        <end position="158"/>
    </location>
</feature>